<dbReference type="AlphaFoldDB" id="A0A198ACJ1"/>
<dbReference type="Pfam" id="PF14398">
    <property type="entry name" value="ATPgrasp_YheCD"/>
    <property type="match status" value="1"/>
</dbReference>
<dbReference type="RefSeq" id="WP_068664032.1">
    <property type="nucleotide sequence ID" value="NZ_LYPB01000061.1"/>
</dbReference>
<name>A0A198ACJ1_9BACL</name>
<comment type="caution">
    <text evidence="1">The sequence shown here is derived from an EMBL/GenBank/DDBJ whole genome shotgun (WGS) entry which is preliminary data.</text>
</comment>
<keyword evidence="2" id="KW-1185">Reference proteome</keyword>
<gene>
    <name evidence="1" type="ORF">A8708_32060</name>
</gene>
<evidence type="ECO:0008006" key="3">
    <source>
        <dbReference type="Google" id="ProtNLM"/>
    </source>
</evidence>
<dbReference type="SUPFAM" id="SSF56059">
    <property type="entry name" value="Glutathione synthetase ATP-binding domain-like"/>
    <property type="match status" value="1"/>
</dbReference>
<dbReference type="Gene3D" id="3.30.470.20">
    <property type="entry name" value="ATP-grasp fold, B domain"/>
    <property type="match status" value="1"/>
</dbReference>
<reference evidence="1 2" key="1">
    <citation type="submission" date="2016-05" db="EMBL/GenBank/DDBJ databases">
        <title>Paenibacillus sp. 1ZS3-15 nov., isolated from the rhizosphere soil.</title>
        <authorList>
            <person name="Zhang X.X."/>
            <person name="Zhang J."/>
        </authorList>
    </citation>
    <scope>NUCLEOTIDE SEQUENCE [LARGE SCALE GENOMIC DNA]</scope>
    <source>
        <strain evidence="1 2">1ZS3-15</strain>
    </source>
</reference>
<evidence type="ECO:0000313" key="2">
    <source>
        <dbReference type="Proteomes" id="UP000078454"/>
    </source>
</evidence>
<dbReference type="STRING" id="1850517.A8708_32060"/>
<dbReference type="InterPro" id="IPR026838">
    <property type="entry name" value="YheC/D"/>
</dbReference>
<organism evidence="1 2">
    <name type="scientific">Paenibacillus oryzisoli</name>
    <dbReference type="NCBI Taxonomy" id="1850517"/>
    <lineage>
        <taxon>Bacteria</taxon>
        <taxon>Bacillati</taxon>
        <taxon>Bacillota</taxon>
        <taxon>Bacilli</taxon>
        <taxon>Bacillales</taxon>
        <taxon>Paenibacillaceae</taxon>
        <taxon>Paenibacillus</taxon>
    </lineage>
</organism>
<evidence type="ECO:0000313" key="1">
    <source>
        <dbReference type="EMBL" id="OAS18887.1"/>
    </source>
</evidence>
<proteinExistence type="predicted"/>
<dbReference type="OrthoDB" id="7869153at2"/>
<protein>
    <recommendedName>
        <fullName evidence="3">Endospore coat-associated protein</fullName>
    </recommendedName>
</protein>
<dbReference type="Proteomes" id="UP000078454">
    <property type="component" value="Unassembled WGS sequence"/>
</dbReference>
<dbReference type="EMBL" id="LYPB01000061">
    <property type="protein sequence ID" value="OAS18887.1"/>
    <property type="molecule type" value="Genomic_DNA"/>
</dbReference>
<sequence>MSNPYVGILVNDSLFAGIPLGNTQYEAIRFYEDAGKHFGLTPCYFRIQDVHLKTMKVYAYVQEGHQFKRKWSDLPKVIHNRAIYLDAASARVLQKWTEQGVTIFNHWNRYSKMRIHTLLMKNEQIRPHLPCTFPATVENVKVMMDTYDSLIIKPTNSSIGRGVMKLEKQGKAWKLIYPINLKLTNRHWRTLRFRHQLPLLLRRRILKSNYLIQQCLPLATVNGSPFDLRISVQRGPSGDWGVTGIVAKIASRQHFLTNVAQGGKVASLADILNNHYPQLDREAVCLQLTNFAILVAQHLSTELPNLADLGLDIAMTSDGYPLFIECNSKDQRYSFREAEMQDCWKATYFNPMGYAKFIISGGTPPC</sequence>
<accession>A0A198ACJ1</accession>